<name>A0A061R0P7_9CHLO</name>
<feature type="compositionally biased region" description="Basic and acidic residues" evidence="1">
    <location>
        <begin position="50"/>
        <end position="65"/>
    </location>
</feature>
<evidence type="ECO:0000313" key="2">
    <source>
        <dbReference type="EMBL" id="JAC64096.1"/>
    </source>
</evidence>
<protein>
    <submittedName>
        <fullName evidence="2">Uncharacterized protein</fullName>
    </submittedName>
</protein>
<proteinExistence type="predicted"/>
<feature type="region of interest" description="Disordered" evidence="1">
    <location>
        <begin position="27"/>
        <end position="71"/>
    </location>
</feature>
<sequence>PHPVASPGLLSLLSQAERWVVRELCPPSRKRAERKEKAGEGEGGVTETGEAVKGEDAPVENKRQELLPGVG</sequence>
<feature type="non-terminal residue" evidence="2">
    <location>
        <position position="1"/>
    </location>
</feature>
<reference evidence="2" key="1">
    <citation type="submission" date="2014-05" db="EMBL/GenBank/DDBJ databases">
        <title>The transcriptome of the halophilic microalga Tetraselmis sp. GSL018 isolated from the Great Salt Lake, Utah.</title>
        <authorList>
            <person name="Jinkerson R.E."/>
            <person name="D'Adamo S."/>
            <person name="Posewitz M.C."/>
        </authorList>
    </citation>
    <scope>NUCLEOTIDE SEQUENCE</scope>
    <source>
        <strain evidence="2">GSL018</strain>
    </source>
</reference>
<gene>
    <name evidence="2" type="ORF">TSPGSL018_19056</name>
</gene>
<dbReference type="AlphaFoldDB" id="A0A061R0P7"/>
<dbReference type="EMBL" id="GBEZ01022756">
    <property type="protein sequence ID" value="JAC64096.1"/>
    <property type="molecule type" value="Transcribed_RNA"/>
</dbReference>
<evidence type="ECO:0000256" key="1">
    <source>
        <dbReference type="SAM" id="MobiDB-lite"/>
    </source>
</evidence>
<organism evidence="2">
    <name type="scientific">Tetraselmis sp. GSL018</name>
    <dbReference type="NCBI Taxonomy" id="582737"/>
    <lineage>
        <taxon>Eukaryota</taxon>
        <taxon>Viridiplantae</taxon>
        <taxon>Chlorophyta</taxon>
        <taxon>core chlorophytes</taxon>
        <taxon>Chlorodendrophyceae</taxon>
        <taxon>Chlorodendrales</taxon>
        <taxon>Chlorodendraceae</taxon>
        <taxon>Tetraselmis</taxon>
    </lineage>
</organism>
<accession>A0A061R0P7</accession>